<dbReference type="RefSeq" id="WP_251014237.1">
    <property type="nucleotide sequence ID" value="NZ_JAGGNM010000016.1"/>
</dbReference>
<evidence type="ECO:0000256" key="2">
    <source>
        <dbReference type="SAM" id="SignalP"/>
    </source>
</evidence>
<feature type="compositionally biased region" description="Low complexity" evidence="1">
    <location>
        <begin position="215"/>
        <end position="269"/>
    </location>
</feature>
<accession>A0AAW6LUJ1</accession>
<proteinExistence type="predicted"/>
<dbReference type="AlphaFoldDB" id="A0AAW6LUJ1"/>
<evidence type="ECO:0000256" key="1">
    <source>
        <dbReference type="SAM" id="MobiDB-lite"/>
    </source>
</evidence>
<protein>
    <submittedName>
        <fullName evidence="3">Uncharacterized protein</fullName>
    </submittedName>
</protein>
<organism evidence="3 4">
    <name type="scientific">Rhodococcus qingshengii</name>
    <dbReference type="NCBI Taxonomy" id="334542"/>
    <lineage>
        <taxon>Bacteria</taxon>
        <taxon>Bacillati</taxon>
        <taxon>Actinomycetota</taxon>
        <taxon>Actinomycetes</taxon>
        <taxon>Mycobacteriales</taxon>
        <taxon>Nocardiaceae</taxon>
        <taxon>Rhodococcus</taxon>
        <taxon>Rhodococcus erythropolis group</taxon>
    </lineage>
</organism>
<reference evidence="3" key="1">
    <citation type="submission" date="2023-02" db="EMBL/GenBank/DDBJ databases">
        <title>A novel hydrolase synthesized by Rhodococcus erythropolis HQ is responsible for the detoxification of Zearalenone.</title>
        <authorList>
            <person name="Hu J."/>
            <person name="Xu J."/>
        </authorList>
    </citation>
    <scope>NUCLEOTIDE SEQUENCE</scope>
    <source>
        <strain evidence="3">HQ</strain>
    </source>
</reference>
<evidence type="ECO:0000313" key="4">
    <source>
        <dbReference type="Proteomes" id="UP001217325"/>
    </source>
</evidence>
<sequence length="357" mass="37426">MRRASTRMKSLRSLIAIGGAAAMAFGLAQASETLANPTDVVNSTGAQVATGNFYPTPLTSSVTCTTNPDRWYDLTANRAEITWAEVPGATGYVVELVDRGSGVVRQGPFPKAANDRKISGITAVSPRGDGLYARVYTVNGPARSSGYTVSNRGMSHKDVVSNRTECEGSTGTNKANQAWENVSTWDPSTPAPNGANPLSRMQAEAMVPNEPDALETTTTQAPSTSETANPTTSTEPTSTTEATTTTAPSTTTPAPTTPETTSPETTPSADPKPVLTDTVESGGLTGGWTAGGNKVAVVDADGNELASGRVESGSTLHWYDGQLWIVGATEVYRIMESPQDGTWKFYKDSGQNMPDFG</sequence>
<feature type="signal peptide" evidence="2">
    <location>
        <begin position="1"/>
        <end position="30"/>
    </location>
</feature>
<gene>
    <name evidence="3" type="ORF">PXH69_29480</name>
</gene>
<name>A0AAW6LUJ1_RHOSG</name>
<feature type="region of interest" description="Disordered" evidence="1">
    <location>
        <begin position="213"/>
        <end position="292"/>
    </location>
</feature>
<evidence type="ECO:0000313" key="3">
    <source>
        <dbReference type="EMBL" id="MDE8649111.1"/>
    </source>
</evidence>
<feature type="chain" id="PRO_5043330699" evidence="2">
    <location>
        <begin position="31"/>
        <end position="357"/>
    </location>
</feature>
<comment type="caution">
    <text evidence="3">The sequence shown here is derived from an EMBL/GenBank/DDBJ whole genome shotgun (WGS) entry which is preliminary data.</text>
</comment>
<dbReference type="EMBL" id="JARDXE010000024">
    <property type="protein sequence ID" value="MDE8649111.1"/>
    <property type="molecule type" value="Genomic_DNA"/>
</dbReference>
<keyword evidence="2" id="KW-0732">Signal</keyword>
<dbReference type="Proteomes" id="UP001217325">
    <property type="component" value="Unassembled WGS sequence"/>
</dbReference>